<feature type="transmembrane region" description="Helical" evidence="1">
    <location>
        <begin position="197"/>
        <end position="219"/>
    </location>
</feature>
<dbReference type="Pfam" id="PF03929">
    <property type="entry name" value="PepSY_TM"/>
    <property type="match status" value="1"/>
</dbReference>
<dbReference type="PANTHER" id="PTHR34219:SF9">
    <property type="entry name" value="IRON-REGULATED INNER MEMBRANE PROTEIN"/>
    <property type="match status" value="1"/>
</dbReference>
<keyword evidence="3" id="KW-1185">Reference proteome</keyword>
<accession>A0A5C9A404</accession>
<feature type="transmembrane region" description="Helical" evidence="1">
    <location>
        <begin position="494"/>
        <end position="512"/>
    </location>
</feature>
<dbReference type="AlphaFoldDB" id="A0A5C9A404"/>
<keyword evidence="1" id="KW-0812">Transmembrane</keyword>
<dbReference type="RefSeq" id="WP_148068373.1">
    <property type="nucleotide sequence ID" value="NZ_VRZA01000003.1"/>
</dbReference>
<keyword evidence="1" id="KW-1133">Transmembrane helix</keyword>
<feature type="transmembrane region" description="Helical" evidence="1">
    <location>
        <begin position="432"/>
        <end position="451"/>
    </location>
</feature>
<gene>
    <name evidence="2" type="ORF">FV139_10490</name>
</gene>
<feature type="transmembrane region" description="Helical" evidence="1">
    <location>
        <begin position="352"/>
        <end position="373"/>
    </location>
</feature>
<protein>
    <submittedName>
        <fullName evidence="2">PepSY domain-containing protein</fullName>
    </submittedName>
</protein>
<feature type="transmembrane region" description="Helical" evidence="1">
    <location>
        <begin position="458"/>
        <end position="482"/>
    </location>
</feature>
<evidence type="ECO:0000313" key="3">
    <source>
        <dbReference type="Proteomes" id="UP000321039"/>
    </source>
</evidence>
<dbReference type="Proteomes" id="UP000321039">
    <property type="component" value="Unassembled WGS sequence"/>
</dbReference>
<organism evidence="2 3">
    <name type="scientific">Parahaliea maris</name>
    <dbReference type="NCBI Taxonomy" id="2716870"/>
    <lineage>
        <taxon>Bacteria</taxon>
        <taxon>Pseudomonadati</taxon>
        <taxon>Pseudomonadota</taxon>
        <taxon>Gammaproteobacteria</taxon>
        <taxon>Cellvibrionales</taxon>
        <taxon>Halieaceae</taxon>
        <taxon>Parahaliea</taxon>
    </lineage>
</organism>
<proteinExistence type="predicted"/>
<evidence type="ECO:0000256" key="1">
    <source>
        <dbReference type="SAM" id="Phobius"/>
    </source>
</evidence>
<feature type="transmembrane region" description="Helical" evidence="1">
    <location>
        <begin position="148"/>
        <end position="176"/>
    </location>
</feature>
<reference evidence="2 3" key="1">
    <citation type="submission" date="2019-08" db="EMBL/GenBank/DDBJ databases">
        <title>Parahaliea maris sp. nov., isolated from the surface seawater.</title>
        <authorList>
            <person name="Liu Y."/>
        </authorList>
    </citation>
    <scope>NUCLEOTIDE SEQUENCE [LARGE SCALE GENOMIC DNA]</scope>
    <source>
        <strain evidence="2 3">HSLHS9</strain>
    </source>
</reference>
<sequence length="546" mass="59049">MRSDIVKMYKDVHTWTGIVSGLFLFIAFYAGAITMFKEPLQHWASAPSGFGELTPLEDTPELISRVLAEYPDARKGYQIILEPSAKYPARMNWELSNPDADDHDTPELMHANLTAEGHLFVARSGASPVAQLVDDLHRQVGLMLPHEIAMPIMGTVALLYGVALVSGVIVLLPTLVKDLFAFRLGKNLKRLWLDFHNLLGIFSLPFHLVMALTSAIFAFHDPIYAAQEQWVFQGPNSFIQRERRQPAAGAPTGEQLAPGQLVARLHEQQPGFEPRRMIYRDTPRQGPSLAIFGDNPRFGMRSPEGGVVGLDPVTGDILMTDYMPGLQNGMGATITSFFSLHFGSYGGNTVRWSYFLLGLGGAALFYSGNLLWLETRRKKLKQSAPLQQIEQRRSARFLGPLTVGVTLGCISGISVTIAAAKALPVLVSQPGHWHTAIYYAVFLAALGWAFLRGTARGAVGLLRASALATALIPAASLTVALLPGSGWNHSDSALVVDLVAAIGALGLALLAGRTARRISSAPQDSIWYVGAVPVAAPSGPTSLRQA</sequence>
<name>A0A5C9A404_9GAMM</name>
<dbReference type="EMBL" id="VRZA01000003">
    <property type="protein sequence ID" value="TXS94031.1"/>
    <property type="molecule type" value="Genomic_DNA"/>
</dbReference>
<keyword evidence="1" id="KW-0472">Membrane</keyword>
<feature type="transmembrane region" description="Helical" evidence="1">
    <location>
        <begin position="397"/>
        <end position="420"/>
    </location>
</feature>
<comment type="caution">
    <text evidence="2">The sequence shown here is derived from an EMBL/GenBank/DDBJ whole genome shotgun (WGS) entry which is preliminary data.</text>
</comment>
<evidence type="ECO:0000313" key="2">
    <source>
        <dbReference type="EMBL" id="TXS94031.1"/>
    </source>
</evidence>
<dbReference type="PANTHER" id="PTHR34219">
    <property type="entry name" value="IRON-REGULATED INNER MEMBRANE PROTEIN-RELATED"/>
    <property type="match status" value="1"/>
</dbReference>
<dbReference type="InterPro" id="IPR005625">
    <property type="entry name" value="PepSY-ass_TM"/>
</dbReference>
<feature type="transmembrane region" description="Helical" evidence="1">
    <location>
        <begin position="12"/>
        <end position="36"/>
    </location>
</feature>